<feature type="chain" id="PRO_5015105474" evidence="2">
    <location>
        <begin position="27"/>
        <end position="330"/>
    </location>
</feature>
<evidence type="ECO:0000313" key="5">
    <source>
        <dbReference type="Proteomes" id="UP000238479"/>
    </source>
</evidence>
<name>A0A2P6QFN1_ROSCH</name>
<dbReference type="STRING" id="74649.A0A2P6QFN1"/>
<comment type="caution">
    <text evidence="4">The sequence shown here is derived from an EMBL/GenBank/DDBJ whole genome shotgun (WGS) entry which is preliminary data.</text>
</comment>
<dbReference type="PANTHER" id="PTHR23024">
    <property type="entry name" value="ARYLACETAMIDE DEACETYLASE"/>
    <property type="match status" value="1"/>
</dbReference>
<gene>
    <name evidence="4" type="ORF">RchiOBHm_Chr5g0052531</name>
</gene>
<evidence type="ECO:0000313" key="4">
    <source>
        <dbReference type="EMBL" id="PRQ32993.1"/>
    </source>
</evidence>
<keyword evidence="5" id="KW-1185">Reference proteome</keyword>
<reference evidence="4 5" key="1">
    <citation type="journal article" date="2018" name="Nat. Genet.">
        <title>The Rosa genome provides new insights in the design of modern roses.</title>
        <authorList>
            <person name="Bendahmane M."/>
        </authorList>
    </citation>
    <scope>NUCLEOTIDE SEQUENCE [LARGE SCALE GENOMIC DNA]</scope>
    <source>
        <strain evidence="5">cv. Old Blush</strain>
    </source>
</reference>
<dbReference type="EMBL" id="PDCK01000043">
    <property type="protein sequence ID" value="PRQ32993.1"/>
    <property type="molecule type" value="Genomic_DNA"/>
</dbReference>
<evidence type="ECO:0000259" key="3">
    <source>
        <dbReference type="Pfam" id="PF07859"/>
    </source>
</evidence>
<proteinExistence type="inferred from homology"/>
<dbReference type="InterPro" id="IPR050466">
    <property type="entry name" value="Carboxylest/Gibb_receptor"/>
</dbReference>
<dbReference type="OMA" id="NRWAATW"/>
<dbReference type="InterPro" id="IPR013094">
    <property type="entry name" value="AB_hydrolase_3"/>
</dbReference>
<dbReference type="AlphaFoldDB" id="A0A2P6QFN1"/>
<keyword evidence="4" id="KW-0378">Hydrolase</keyword>
<dbReference type="GO" id="GO:0009860">
    <property type="term" value="P:pollen tube growth"/>
    <property type="evidence" value="ECO:0007669"/>
    <property type="project" value="TreeGrafter"/>
</dbReference>
<dbReference type="Gramene" id="PRQ32993">
    <property type="protein sequence ID" value="PRQ32993"/>
    <property type="gene ID" value="RchiOBHm_Chr5g0052531"/>
</dbReference>
<comment type="similarity">
    <text evidence="1">Belongs to the 'GDXG' lipolytic enzyme family.</text>
</comment>
<accession>A0A2P6QFN1</accession>
<feature type="domain" description="Alpha/beta hydrolase fold-3" evidence="3">
    <location>
        <begin position="87"/>
        <end position="304"/>
    </location>
</feature>
<dbReference type="Proteomes" id="UP000238479">
    <property type="component" value="Chromosome 5"/>
</dbReference>
<dbReference type="PANTHER" id="PTHR23024:SF24">
    <property type="entry name" value="ALPHA_BETA HYDROLASE FOLD-3 DOMAIN-CONTAINING PROTEIN"/>
    <property type="match status" value="1"/>
</dbReference>
<dbReference type="InterPro" id="IPR029058">
    <property type="entry name" value="AB_hydrolase_fold"/>
</dbReference>
<dbReference type="GO" id="GO:0106435">
    <property type="term" value="F:carboxylesterase activity"/>
    <property type="evidence" value="ECO:0007669"/>
    <property type="project" value="UniProtKB-EC"/>
</dbReference>
<evidence type="ECO:0000256" key="1">
    <source>
        <dbReference type="ARBA" id="ARBA00010515"/>
    </source>
</evidence>
<protein>
    <submittedName>
        <fullName evidence="4">Putative carboxylesterase</fullName>
        <ecNumber evidence="4">3.1.1.1</ecNumber>
    </submittedName>
</protein>
<organism evidence="4 5">
    <name type="scientific">Rosa chinensis</name>
    <name type="common">China rose</name>
    <dbReference type="NCBI Taxonomy" id="74649"/>
    <lineage>
        <taxon>Eukaryota</taxon>
        <taxon>Viridiplantae</taxon>
        <taxon>Streptophyta</taxon>
        <taxon>Embryophyta</taxon>
        <taxon>Tracheophyta</taxon>
        <taxon>Spermatophyta</taxon>
        <taxon>Magnoliopsida</taxon>
        <taxon>eudicotyledons</taxon>
        <taxon>Gunneridae</taxon>
        <taxon>Pentapetalae</taxon>
        <taxon>rosids</taxon>
        <taxon>fabids</taxon>
        <taxon>Rosales</taxon>
        <taxon>Rosaceae</taxon>
        <taxon>Rosoideae</taxon>
        <taxon>Rosoideae incertae sedis</taxon>
        <taxon>Rosa</taxon>
    </lineage>
</organism>
<dbReference type="Gene3D" id="3.40.50.1820">
    <property type="entry name" value="alpha/beta hydrolase"/>
    <property type="match status" value="1"/>
</dbReference>
<keyword evidence="2" id="KW-0732">Signal</keyword>
<dbReference type="Pfam" id="PF07859">
    <property type="entry name" value="Abhydrolase_3"/>
    <property type="match status" value="1"/>
</dbReference>
<sequence length="330" mass="37228">MTTTSAPQLPCKLRFLLFILSILLDAARRPNGTVNRRLMSLFDFKASPSPKPTNRVKTSDVMVDHSRNLWFRFYIPTTTDAAKLPVIIYFHGGGFVFFSANSKPYDDLCKRLALELPAVVISVNYRLAPEHPYPAQYDDGFDVLKFVDATNFEGFPSELDISRCFLAGDSAGGNVAHHVAVKASDHEFSKMKVIGVIGIQPFFGGEERTESETKLTKALLITLKRTDWYWKALLPEGTDRDHPVVHVFGPQSDGVLGKKFPATIVFMGGFDPLQDWQKRYYEGLKKAGKEAYLVEYPNSFHGFYCFPELKESSLLIEEVKDFIEKQSAPH</sequence>
<feature type="signal peptide" evidence="2">
    <location>
        <begin position="1"/>
        <end position="26"/>
    </location>
</feature>
<dbReference type="SUPFAM" id="SSF53474">
    <property type="entry name" value="alpha/beta-Hydrolases"/>
    <property type="match status" value="1"/>
</dbReference>
<dbReference type="EC" id="3.1.1.1" evidence="4"/>
<dbReference type="OrthoDB" id="408631at2759"/>
<evidence type="ECO:0000256" key="2">
    <source>
        <dbReference type="SAM" id="SignalP"/>
    </source>
</evidence>